<dbReference type="InterPro" id="IPR036968">
    <property type="entry name" value="Enolpyruvate_Tfrase_sf"/>
</dbReference>
<dbReference type="InterPro" id="IPR001986">
    <property type="entry name" value="Enolpyruvate_Tfrase_dom"/>
</dbReference>
<dbReference type="GO" id="GO:0051301">
    <property type="term" value="P:cell division"/>
    <property type="evidence" value="ECO:0007669"/>
    <property type="project" value="UniProtKB-KW"/>
</dbReference>
<dbReference type="EC" id="2.5.1.7" evidence="12"/>
<feature type="domain" description="Enolpyruvate transferase" evidence="13">
    <location>
        <begin position="7"/>
        <end position="402"/>
    </location>
</feature>
<feature type="active site" description="Proton donor" evidence="12">
    <location>
        <position position="116"/>
    </location>
</feature>
<keyword evidence="7 12" id="KW-0573">Peptidoglycan synthesis</keyword>
<keyword evidence="9 12" id="KW-0961">Cell wall biogenesis/degradation</keyword>
<comment type="caution">
    <text evidence="12">Lacks conserved residue(s) required for the propagation of feature annotation.</text>
</comment>
<protein>
    <recommendedName>
        <fullName evidence="12">UDP-N-acetylglucosamine 1-carboxyvinyltransferase</fullName>
        <ecNumber evidence="12">2.5.1.7</ecNumber>
    </recommendedName>
    <alternativeName>
        <fullName evidence="12">Enoylpyruvate transferase</fullName>
    </alternativeName>
    <alternativeName>
        <fullName evidence="12">UDP-N-acetylglucosamine enolpyruvyl transferase</fullName>
        <shortName evidence="12">EPT</shortName>
    </alternativeName>
</protein>
<proteinExistence type="inferred from homology"/>
<accession>A0A9D9H524</accession>
<dbReference type="GO" id="GO:0071555">
    <property type="term" value="P:cell wall organization"/>
    <property type="evidence" value="ECO:0007669"/>
    <property type="project" value="UniProtKB-KW"/>
</dbReference>
<organism evidence="14 15">
    <name type="scientific">Candidatus Fimicola merdigallinarum</name>
    <dbReference type="NCBI Taxonomy" id="2840819"/>
    <lineage>
        <taxon>Bacteria</taxon>
        <taxon>Bacillati</taxon>
        <taxon>Bacillota</taxon>
        <taxon>Clostridia</taxon>
        <taxon>Lachnospirales</taxon>
        <taxon>Lachnospiraceae</taxon>
        <taxon>Lachnospiraceae incertae sedis</taxon>
        <taxon>Candidatus Fimicola</taxon>
    </lineage>
</organism>
<keyword evidence="5 12" id="KW-0808">Transferase</keyword>
<evidence type="ECO:0000256" key="3">
    <source>
        <dbReference type="ARBA" id="ARBA00022490"/>
    </source>
</evidence>
<keyword evidence="3 12" id="KW-0963">Cytoplasm</keyword>
<dbReference type="CDD" id="cd01555">
    <property type="entry name" value="UdpNAET"/>
    <property type="match status" value="1"/>
</dbReference>
<feature type="binding site" evidence="12">
    <location>
        <position position="327"/>
    </location>
    <ligand>
        <name>UDP-N-acetyl-alpha-D-glucosamine</name>
        <dbReference type="ChEBI" id="CHEBI:57705"/>
    </ligand>
</feature>
<comment type="pathway">
    <text evidence="2 12">Cell wall biogenesis; peptidoglycan biosynthesis.</text>
</comment>
<dbReference type="HAMAP" id="MF_00111">
    <property type="entry name" value="MurA"/>
    <property type="match status" value="1"/>
</dbReference>
<dbReference type="GO" id="GO:0009252">
    <property type="term" value="P:peptidoglycan biosynthetic process"/>
    <property type="evidence" value="ECO:0007669"/>
    <property type="project" value="UniProtKB-UniRule"/>
</dbReference>
<dbReference type="GO" id="GO:0008360">
    <property type="term" value="P:regulation of cell shape"/>
    <property type="evidence" value="ECO:0007669"/>
    <property type="project" value="UniProtKB-KW"/>
</dbReference>
<comment type="subcellular location">
    <subcellularLocation>
        <location evidence="1 12">Cytoplasm</location>
    </subcellularLocation>
</comment>
<gene>
    <name evidence="12 14" type="primary">murA</name>
    <name evidence="14" type="ORF">IAC55_07330</name>
</gene>
<dbReference type="InterPro" id="IPR013792">
    <property type="entry name" value="RNA3'P_cycl/enolpyr_Trfase_a/b"/>
</dbReference>
<reference evidence="14" key="1">
    <citation type="submission" date="2020-10" db="EMBL/GenBank/DDBJ databases">
        <authorList>
            <person name="Gilroy R."/>
        </authorList>
    </citation>
    <scope>NUCLEOTIDE SEQUENCE</scope>
    <source>
        <strain evidence="14">F6-4510</strain>
    </source>
</reference>
<comment type="caution">
    <text evidence="14">The sequence shown here is derived from an EMBL/GenBank/DDBJ whole genome shotgun (WGS) entry which is preliminary data.</text>
</comment>
<dbReference type="NCBIfam" id="TIGR01072">
    <property type="entry name" value="murA"/>
    <property type="match status" value="1"/>
</dbReference>
<dbReference type="PANTHER" id="PTHR43783">
    <property type="entry name" value="UDP-N-ACETYLGLUCOSAMINE 1-CARBOXYVINYLTRANSFERASE"/>
    <property type="match status" value="1"/>
</dbReference>
<evidence type="ECO:0000313" key="14">
    <source>
        <dbReference type="EMBL" id="MBO8435113.1"/>
    </source>
</evidence>
<comment type="similarity">
    <text evidence="10 12">Belongs to the EPSP synthase family. MurA subfamily.</text>
</comment>
<dbReference type="InterPro" id="IPR005750">
    <property type="entry name" value="UDP_GlcNAc_COvinyl_MurA"/>
</dbReference>
<evidence type="ECO:0000313" key="15">
    <source>
        <dbReference type="Proteomes" id="UP000823611"/>
    </source>
</evidence>
<dbReference type="AlphaFoldDB" id="A0A9D9H524"/>
<name>A0A9D9H524_9FIRM</name>
<feature type="binding site" evidence="12">
    <location>
        <begin position="22"/>
        <end position="23"/>
    </location>
    <ligand>
        <name>phosphoenolpyruvate</name>
        <dbReference type="ChEBI" id="CHEBI:58702"/>
    </ligand>
</feature>
<dbReference type="Proteomes" id="UP000823611">
    <property type="component" value="Unassembled WGS sequence"/>
</dbReference>
<evidence type="ECO:0000256" key="1">
    <source>
        <dbReference type="ARBA" id="ARBA00004496"/>
    </source>
</evidence>
<reference evidence="14" key="2">
    <citation type="journal article" date="2021" name="PeerJ">
        <title>Extensive microbial diversity within the chicken gut microbiome revealed by metagenomics and culture.</title>
        <authorList>
            <person name="Gilroy R."/>
            <person name="Ravi A."/>
            <person name="Getino M."/>
            <person name="Pursley I."/>
            <person name="Horton D.L."/>
            <person name="Alikhan N.F."/>
            <person name="Baker D."/>
            <person name="Gharbi K."/>
            <person name="Hall N."/>
            <person name="Watson M."/>
            <person name="Adriaenssens E.M."/>
            <person name="Foster-Nyarko E."/>
            <person name="Jarju S."/>
            <person name="Secka A."/>
            <person name="Antonio M."/>
            <person name="Oren A."/>
            <person name="Chaudhuri R.R."/>
            <person name="La Ragione R."/>
            <person name="Hildebrand F."/>
            <person name="Pallen M.J."/>
        </authorList>
    </citation>
    <scope>NUCLEOTIDE SEQUENCE</scope>
    <source>
        <strain evidence="14">F6-4510</strain>
    </source>
</reference>
<keyword evidence="6 12" id="KW-0133">Cell shape</keyword>
<evidence type="ECO:0000259" key="13">
    <source>
        <dbReference type="Pfam" id="PF00275"/>
    </source>
</evidence>
<comment type="function">
    <text evidence="12">Cell wall formation. Adds enolpyruvyl to UDP-N-acetylglucosamine.</text>
</comment>
<sequence length="417" mass="44938">MGRFIINGGNALNGEVSISGSKNSALPILASTILIKGVSVIENCPNISDVNKTIDILRILGCKVSFSNGKVVVDSKNANMFEVPSDISEKMRSSIIFMGALLGRFNEVITGYPGGCEIGERPIDFHIKAFEEMGVKFENSGCSIYGFGKNFKGANINLDFPSVGATENIMILASVSEGQTVIYNSAREPEIIDLQNFLNKAGADIKGAGTDTIYINGVKELKPVEYSVMSDRIEAGTFMCAVATTGGEVFLKNANATDMRQIILRISETGCIIKEYENGISVKKSGFIKPVNIIRTEPFPGFPTDMQPQMMSVLSLARGTSIIVENVFESRFKHILELSKMGADISFEGRTAVIKGVSSLNGSCVVCRDLRGGASLIVAGLSAKGETCVQNSVYVERGYENLDMKIRNLGGDIKLLK</sequence>
<keyword evidence="12" id="KW-0670">Pyruvate</keyword>
<evidence type="ECO:0000256" key="7">
    <source>
        <dbReference type="ARBA" id="ARBA00022984"/>
    </source>
</evidence>
<evidence type="ECO:0000256" key="4">
    <source>
        <dbReference type="ARBA" id="ARBA00022618"/>
    </source>
</evidence>
<dbReference type="GO" id="GO:0008760">
    <property type="term" value="F:UDP-N-acetylglucosamine 1-carboxyvinyltransferase activity"/>
    <property type="evidence" value="ECO:0007669"/>
    <property type="project" value="UniProtKB-UniRule"/>
</dbReference>
<keyword evidence="8 12" id="KW-0131">Cell cycle</keyword>
<dbReference type="GO" id="GO:0005737">
    <property type="term" value="C:cytoplasm"/>
    <property type="evidence" value="ECO:0007669"/>
    <property type="project" value="UniProtKB-SubCell"/>
</dbReference>
<dbReference type="SUPFAM" id="SSF55205">
    <property type="entry name" value="EPT/RTPC-like"/>
    <property type="match status" value="1"/>
</dbReference>
<evidence type="ECO:0000256" key="12">
    <source>
        <dbReference type="HAMAP-Rule" id="MF_00111"/>
    </source>
</evidence>
<evidence type="ECO:0000256" key="11">
    <source>
        <dbReference type="ARBA" id="ARBA00047527"/>
    </source>
</evidence>
<keyword evidence="4 12" id="KW-0132">Cell division</keyword>
<dbReference type="PANTHER" id="PTHR43783:SF1">
    <property type="entry name" value="UDP-N-ACETYLGLUCOSAMINE 1-CARBOXYVINYLTRANSFERASE"/>
    <property type="match status" value="1"/>
</dbReference>
<feature type="binding site" evidence="12">
    <location>
        <position position="92"/>
    </location>
    <ligand>
        <name>UDP-N-acetyl-alpha-D-glucosamine</name>
        <dbReference type="ChEBI" id="CHEBI:57705"/>
    </ligand>
</feature>
<evidence type="ECO:0000256" key="9">
    <source>
        <dbReference type="ARBA" id="ARBA00023316"/>
    </source>
</evidence>
<dbReference type="InterPro" id="IPR050068">
    <property type="entry name" value="MurA_subfamily"/>
</dbReference>
<dbReference type="Gene3D" id="3.65.10.10">
    <property type="entry name" value="Enolpyruvate transferase domain"/>
    <property type="match status" value="2"/>
</dbReference>
<dbReference type="GO" id="GO:0019277">
    <property type="term" value="P:UDP-N-acetylgalactosamine biosynthetic process"/>
    <property type="evidence" value="ECO:0007669"/>
    <property type="project" value="InterPro"/>
</dbReference>
<evidence type="ECO:0000256" key="2">
    <source>
        <dbReference type="ARBA" id="ARBA00004752"/>
    </source>
</evidence>
<dbReference type="EMBL" id="JADIMX010000136">
    <property type="protein sequence ID" value="MBO8435113.1"/>
    <property type="molecule type" value="Genomic_DNA"/>
</dbReference>
<evidence type="ECO:0000256" key="10">
    <source>
        <dbReference type="ARBA" id="ARBA00038367"/>
    </source>
</evidence>
<dbReference type="NCBIfam" id="NF006873">
    <property type="entry name" value="PRK09369.1"/>
    <property type="match status" value="1"/>
</dbReference>
<dbReference type="Pfam" id="PF00275">
    <property type="entry name" value="EPSP_synthase"/>
    <property type="match status" value="1"/>
</dbReference>
<evidence type="ECO:0000256" key="8">
    <source>
        <dbReference type="ARBA" id="ARBA00023306"/>
    </source>
</evidence>
<evidence type="ECO:0000256" key="5">
    <source>
        <dbReference type="ARBA" id="ARBA00022679"/>
    </source>
</evidence>
<evidence type="ECO:0000256" key="6">
    <source>
        <dbReference type="ARBA" id="ARBA00022960"/>
    </source>
</evidence>
<comment type="catalytic activity">
    <reaction evidence="11 12">
        <text>phosphoenolpyruvate + UDP-N-acetyl-alpha-D-glucosamine = UDP-N-acetyl-3-O-(1-carboxyvinyl)-alpha-D-glucosamine + phosphate</text>
        <dbReference type="Rhea" id="RHEA:18681"/>
        <dbReference type="ChEBI" id="CHEBI:43474"/>
        <dbReference type="ChEBI" id="CHEBI:57705"/>
        <dbReference type="ChEBI" id="CHEBI:58702"/>
        <dbReference type="ChEBI" id="CHEBI:68483"/>
        <dbReference type="EC" id="2.5.1.7"/>
    </reaction>
</comment>
<feature type="modified residue" description="2-(S-cysteinyl)pyruvic acid O-phosphothioketal" evidence="12">
    <location>
        <position position="116"/>
    </location>
</feature>
<feature type="binding site" evidence="12">
    <location>
        <position position="305"/>
    </location>
    <ligand>
        <name>UDP-N-acetyl-alpha-D-glucosamine</name>
        <dbReference type="ChEBI" id="CHEBI:57705"/>
    </ligand>
</feature>